<dbReference type="Proteomes" id="UP001652661">
    <property type="component" value="Chromosome 3R"/>
</dbReference>
<evidence type="ECO:0000256" key="1">
    <source>
        <dbReference type="ARBA" id="ARBA00009995"/>
    </source>
</evidence>
<feature type="non-terminal residue" evidence="5">
    <location>
        <position position="355"/>
    </location>
</feature>
<keyword evidence="4" id="KW-1185">Reference proteome</keyword>
<dbReference type="GeneID" id="108085389"/>
<dbReference type="PANTHER" id="PTHR48043">
    <property type="entry name" value="EG:EG0003.4 PROTEIN-RELATED"/>
    <property type="match status" value="1"/>
</dbReference>
<name>A0ABM4GKM7_DROKI</name>
<proteinExistence type="inferred from homology"/>
<dbReference type="InterPro" id="IPR050271">
    <property type="entry name" value="UDP-glycosyltransferase"/>
</dbReference>
<dbReference type="InterPro" id="IPR002213">
    <property type="entry name" value="UDP_glucos_trans"/>
</dbReference>
<accession>A0ABM4GKM7</accession>
<dbReference type="SUPFAM" id="SSF53756">
    <property type="entry name" value="UDP-Glycosyltransferase/glycogen phosphorylase"/>
    <property type="match status" value="1"/>
</dbReference>
<evidence type="ECO:0000256" key="3">
    <source>
        <dbReference type="ARBA" id="ARBA00022679"/>
    </source>
</evidence>
<protein>
    <submittedName>
        <fullName evidence="5">UDP-glucosyltransferase 2-like</fullName>
    </submittedName>
</protein>
<reference evidence="5" key="1">
    <citation type="submission" date="2025-08" db="UniProtKB">
        <authorList>
            <consortium name="RefSeq"/>
        </authorList>
    </citation>
    <scope>IDENTIFICATION</scope>
    <source>
        <strain evidence="5">14028-0561.14</strain>
        <tissue evidence="5">Whole fly</tissue>
    </source>
</reference>
<sequence>MKTYLKTLASRGHQVTVINAFANTPTPNIRFIEIPKLIECHEEMKVNFSWDKILPKLVVITLEDDGVQELLKSGETFDLVLVEMELVETLYGLAQHFNASLAGFLSFGTHYTVDEAMGNVSPISYNPLVTSSCTDRMSFTQRLANHYEYLVEKAHRHFIHLPAMQKLYDKYFPEAKQTMSEAINSISLVLLGDHFSLSHSRPYLPNMIEVGGMHISHQPEPLPDDIRQFIEDSPDGVIYFSMGSNMKSTDLSQETLDVLVKTFASLKQRVLWKFEDQLPGKPDNVLIKNWYPQSDILAHPNVKLFISHGGQLSITESVYFGKPFLGLPCFFDQFRNVLRAQKLGFGLGLNVKNLK</sequence>
<dbReference type="Pfam" id="PF00201">
    <property type="entry name" value="UDPGT"/>
    <property type="match status" value="1"/>
</dbReference>
<evidence type="ECO:0000313" key="5">
    <source>
        <dbReference type="RefSeq" id="XP_070143263.1"/>
    </source>
</evidence>
<dbReference type="Gene3D" id="3.40.50.2000">
    <property type="entry name" value="Glycogen Phosphorylase B"/>
    <property type="match status" value="1"/>
</dbReference>
<keyword evidence="2" id="KW-0328">Glycosyltransferase</keyword>
<dbReference type="RefSeq" id="XP_070143263.1">
    <property type="nucleotide sequence ID" value="XM_070287162.1"/>
</dbReference>
<dbReference type="CDD" id="cd03784">
    <property type="entry name" value="GT1_Gtf-like"/>
    <property type="match status" value="1"/>
</dbReference>
<gene>
    <name evidence="5" type="primary">LOC108085389</name>
</gene>
<evidence type="ECO:0000313" key="4">
    <source>
        <dbReference type="Proteomes" id="UP001652661"/>
    </source>
</evidence>
<keyword evidence="3" id="KW-0808">Transferase</keyword>
<dbReference type="PANTHER" id="PTHR48043:SF159">
    <property type="entry name" value="EG:EG0003.4 PROTEIN-RELATED"/>
    <property type="match status" value="1"/>
</dbReference>
<comment type="similarity">
    <text evidence="1">Belongs to the UDP-glycosyltransferase family.</text>
</comment>
<organism evidence="4 5">
    <name type="scientific">Drosophila kikkawai</name>
    <name type="common">Fruit fly</name>
    <dbReference type="NCBI Taxonomy" id="30033"/>
    <lineage>
        <taxon>Eukaryota</taxon>
        <taxon>Metazoa</taxon>
        <taxon>Ecdysozoa</taxon>
        <taxon>Arthropoda</taxon>
        <taxon>Hexapoda</taxon>
        <taxon>Insecta</taxon>
        <taxon>Pterygota</taxon>
        <taxon>Neoptera</taxon>
        <taxon>Endopterygota</taxon>
        <taxon>Diptera</taxon>
        <taxon>Brachycera</taxon>
        <taxon>Muscomorpha</taxon>
        <taxon>Ephydroidea</taxon>
        <taxon>Drosophilidae</taxon>
        <taxon>Drosophila</taxon>
        <taxon>Sophophora</taxon>
    </lineage>
</organism>
<evidence type="ECO:0000256" key="2">
    <source>
        <dbReference type="ARBA" id="ARBA00022676"/>
    </source>
</evidence>